<dbReference type="Gene3D" id="3.50.50.60">
    <property type="entry name" value="FAD/NAD(P)-binding domain"/>
    <property type="match status" value="1"/>
</dbReference>
<dbReference type="Proteomes" id="UP000287188">
    <property type="component" value="Unassembled WGS sequence"/>
</dbReference>
<dbReference type="AlphaFoldDB" id="A0A402ACN8"/>
<dbReference type="InterPro" id="IPR005288">
    <property type="entry name" value="NadB"/>
</dbReference>
<gene>
    <name evidence="9" type="ORF">KDK_06720</name>
</gene>
<evidence type="ECO:0000313" key="9">
    <source>
        <dbReference type="EMBL" id="GCE16872.1"/>
    </source>
</evidence>
<evidence type="ECO:0000256" key="3">
    <source>
        <dbReference type="ARBA" id="ARBA00022630"/>
    </source>
</evidence>
<evidence type="ECO:0000256" key="7">
    <source>
        <dbReference type="ARBA" id="ARBA00048305"/>
    </source>
</evidence>
<evidence type="ECO:0000259" key="8">
    <source>
        <dbReference type="Pfam" id="PF00890"/>
    </source>
</evidence>
<dbReference type="SUPFAM" id="SSF51905">
    <property type="entry name" value="FAD/NAD(P)-binding domain"/>
    <property type="match status" value="1"/>
</dbReference>
<evidence type="ECO:0000256" key="1">
    <source>
        <dbReference type="ARBA" id="ARBA00001974"/>
    </source>
</evidence>
<dbReference type="GO" id="GO:0034628">
    <property type="term" value="P:'de novo' NAD+ biosynthetic process from L-aspartate"/>
    <property type="evidence" value="ECO:0007669"/>
    <property type="project" value="TreeGrafter"/>
</dbReference>
<organism evidence="9 10">
    <name type="scientific">Dictyobacter kobayashii</name>
    <dbReference type="NCBI Taxonomy" id="2014872"/>
    <lineage>
        <taxon>Bacteria</taxon>
        <taxon>Bacillati</taxon>
        <taxon>Chloroflexota</taxon>
        <taxon>Ktedonobacteria</taxon>
        <taxon>Ktedonobacterales</taxon>
        <taxon>Dictyobacteraceae</taxon>
        <taxon>Dictyobacter</taxon>
    </lineage>
</organism>
<reference evidence="10" key="1">
    <citation type="submission" date="2018-12" db="EMBL/GenBank/DDBJ databases">
        <title>Tengunoibacter tsumagoiensis gen. nov., sp. nov., Dictyobacter kobayashii sp. nov., D. alpinus sp. nov., and D. joshuensis sp. nov. and description of Dictyobacteraceae fam. nov. within the order Ktedonobacterales isolated from Tengu-no-mugimeshi.</title>
        <authorList>
            <person name="Wang C.M."/>
            <person name="Zheng Y."/>
            <person name="Sakai Y."/>
            <person name="Toyoda A."/>
            <person name="Minakuchi Y."/>
            <person name="Abe K."/>
            <person name="Yokota A."/>
            <person name="Yabe S."/>
        </authorList>
    </citation>
    <scope>NUCLEOTIDE SEQUENCE [LARGE SCALE GENOMIC DNA]</scope>
    <source>
        <strain evidence="10">Uno11</strain>
    </source>
</reference>
<keyword evidence="10" id="KW-1185">Reference proteome</keyword>
<protein>
    <recommendedName>
        <fullName evidence="2">L-aspartate oxidase</fullName>
    </recommendedName>
    <alternativeName>
        <fullName evidence="6">Quinolinate synthase B</fullName>
    </alternativeName>
</protein>
<evidence type="ECO:0000256" key="4">
    <source>
        <dbReference type="ARBA" id="ARBA00022827"/>
    </source>
</evidence>
<dbReference type="RefSeq" id="WP_281276257.1">
    <property type="nucleotide sequence ID" value="NZ_BIFS01000001.1"/>
</dbReference>
<proteinExistence type="predicted"/>
<keyword evidence="3" id="KW-0285">Flavoprotein</keyword>
<feature type="domain" description="FAD-dependent oxidoreductase 2 FAD-binding" evidence="8">
    <location>
        <begin position="8"/>
        <end position="203"/>
    </location>
</feature>
<accession>A0A402ACN8</accession>
<keyword evidence="4" id="KW-0274">FAD</keyword>
<dbReference type="PANTHER" id="PTHR42716">
    <property type="entry name" value="L-ASPARTATE OXIDASE"/>
    <property type="match status" value="1"/>
</dbReference>
<comment type="cofactor">
    <cofactor evidence="1">
        <name>FAD</name>
        <dbReference type="ChEBI" id="CHEBI:57692"/>
    </cofactor>
</comment>
<evidence type="ECO:0000256" key="5">
    <source>
        <dbReference type="ARBA" id="ARBA00023002"/>
    </source>
</evidence>
<sequence length="229" mass="24643">MTHSQPFDVAIIGGGIAGLSVALRLPEHVRVALFTKGQLGESNTRYAQGGLAVALGDDDSPELHLQDTLAAGAGLCDEDAVRILVEQAPAAVRWLIEMGVQFDRAQPGEDAHTTPDGLLLGREGAHCRWRVLHAGGDATGAEIERALTAAVQARSSIELYEETFVQKLIMRAGRCVGLQATRRNGETFDLEAQAVVLANGGLVASGYIPRIRRARRLMGWRWPGRLVPH</sequence>
<evidence type="ECO:0000313" key="10">
    <source>
        <dbReference type="Proteomes" id="UP000287188"/>
    </source>
</evidence>
<comment type="catalytic activity">
    <reaction evidence="7">
        <text>L-aspartate + O2 = iminosuccinate + H2O2</text>
        <dbReference type="Rhea" id="RHEA:25876"/>
        <dbReference type="ChEBI" id="CHEBI:15379"/>
        <dbReference type="ChEBI" id="CHEBI:16240"/>
        <dbReference type="ChEBI" id="CHEBI:29991"/>
        <dbReference type="ChEBI" id="CHEBI:77875"/>
        <dbReference type="EC" id="1.4.3.16"/>
    </reaction>
    <physiologicalReaction direction="left-to-right" evidence="7">
        <dbReference type="Rhea" id="RHEA:25877"/>
    </physiologicalReaction>
</comment>
<comment type="caution">
    <text evidence="9">The sequence shown here is derived from an EMBL/GenBank/DDBJ whole genome shotgun (WGS) entry which is preliminary data.</text>
</comment>
<dbReference type="GO" id="GO:0008734">
    <property type="term" value="F:L-aspartate oxidase activity"/>
    <property type="evidence" value="ECO:0007669"/>
    <property type="project" value="UniProtKB-EC"/>
</dbReference>
<evidence type="ECO:0000256" key="2">
    <source>
        <dbReference type="ARBA" id="ARBA00021901"/>
    </source>
</evidence>
<dbReference type="PANTHER" id="PTHR42716:SF2">
    <property type="entry name" value="L-ASPARTATE OXIDASE, CHLOROPLASTIC"/>
    <property type="match status" value="1"/>
</dbReference>
<keyword evidence="5" id="KW-0560">Oxidoreductase</keyword>
<name>A0A402ACN8_9CHLR</name>
<dbReference type="InterPro" id="IPR003953">
    <property type="entry name" value="FAD-dep_OxRdtase_2_FAD-bd"/>
</dbReference>
<dbReference type="InterPro" id="IPR036188">
    <property type="entry name" value="FAD/NAD-bd_sf"/>
</dbReference>
<evidence type="ECO:0000256" key="6">
    <source>
        <dbReference type="ARBA" id="ARBA00030386"/>
    </source>
</evidence>
<dbReference type="Pfam" id="PF00890">
    <property type="entry name" value="FAD_binding_2"/>
    <property type="match status" value="1"/>
</dbReference>
<dbReference type="EMBL" id="BIFS01000001">
    <property type="protein sequence ID" value="GCE16872.1"/>
    <property type="molecule type" value="Genomic_DNA"/>
</dbReference>